<comment type="caution">
    <text evidence="1">The sequence shown here is derived from an EMBL/GenBank/DDBJ whole genome shotgun (WGS) entry which is preliminary data.</text>
</comment>
<reference evidence="2 4" key="2">
    <citation type="submission" date="2019-08" db="EMBL/GenBank/DDBJ databases">
        <title>Genome of Algoriphagus ratkowskyi IC026.</title>
        <authorList>
            <person name="Bowman J.P."/>
        </authorList>
    </citation>
    <scope>NUCLEOTIDE SEQUENCE [LARGE SCALE GENOMIC DNA]</scope>
    <source>
        <strain evidence="2 4">IC026</strain>
    </source>
</reference>
<accession>A0A2W7TAJ7</accession>
<dbReference type="Proteomes" id="UP000249115">
    <property type="component" value="Unassembled WGS sequence"/>
</dbReference>
<protein>
    <submittedName>
        <fullName evidence="1">Uncharacterized protein</fullName>
    </submittedName>
</protein>
<evidence type="ECO:0000313" key="2">
    <source>
        <dbReference type="EMBL" id="TXD78028.1"/>
    </source>
</evidence>
<dbReference type="AlphaFoldDB" id="A0A2W7TAJ7"/>
<proteinExistence type="predicted"/>
<gene>
    <name evidence="2" type="ORF">ESW18_08235</name>
    <name evidence="1" type="ORF">LV84_00472</name>
</gene>
<evidence type="ECO:0000313" key="3">
    <source>
        <dbReference type="Proteomes" id="UP000249115"/>
    </source>
</evidence>
<dbReference type="Proteomes" id="UP000321927">
    <property type="component" value="Unassembled WGS sequence"/>
</dbReference>
<dbReference type="EMBL" id="QKZU01000002">
    <property type="protein sequence ID" value="PZX60202.1"/>
    <property type="molecule type" value="Genomic_DNA"/>
</dbReference>
<sequence>MQLIQPNSEEARALKAKAIVGRDYQLLEQLQEVEGKQFFYCETVLDLIQVSSIEGNEIVAIEATELREGFKSVIEGGV</sequence>
<organism evidence="1 3">
    <name type="scientific">Algoriphagus ratkowskyi</name>
    <dbReference type="NCBI Taxonomy" id="57028"/>
    <lineage>
        <taxon>Bacteria</taxon>
        <taxon>Pseudomonadati</taxon>
        <taxon>Bacteroidota</taxon>
        <taxon>Cytophagia</taxon>
        <taxon>Cytophagales</taxon>
        <taxon>Cyclobacteriaceae</taxon>
        <taxon>Algoriphagus</taxon>
    </lineage>
</organism>
<keyword evidence="4" id="KW-1185">Reference proteome</keyword>
<name>A0A2W7TAJ7_9BACT</name>
<evidence type="ECO:0000313" key="1">
    <source>
        <dbReference type="EMBL" id="PZX60202.1"/>
    </source>
</evidence>
<dbReference type="EMBL" id="VORV01000005">
    <property type="protein sequence ID" value="TXD78028.1"/>
    <property type="molecule type" value="Genomic_DNA"/>
</dbReference>
<reference evidence="1 3" key="1">
    <citation type="submission" date="2018-06" db="EMBL/GenBank/DDBJ databases">
        <title>Genomic Encyclopedia of Archaeal and Bacterial Type Strains, Phase II (KMG-II): from individual species to whole genera.</title>
        <authorList>
            <person name="Goeker M."/>
        </authorList>
    </citation>
    <scope>NUCLEOTIDE SEQUENCE [LARGE SCALE GENOMIC DNA]</scope>
    <source>
        <strain evidence="1 3">DSM 22686</strain>
    </source>
</reference>
<dbReference type="RefSeq" id="WP_086500034.1">
    <property type="nucleotide sequence ID" value="NZ_MSSV01000004.1"/>
</dbReference>
<evidence type="ECO:0000313" key="4">
    <source>
        <dbReference type="Proteomes" id="UP000321927"/>
    </source>
</evidence>